<evidence type="ECO:0000313" key="1">
    <source>
        <dbReference type="EMBL" id="KAB1213549.1"/>
    </source>
</evidence>
<dbReference type="Proteomes" id="UP000516437">
    <property type="component" value="Chromosome 5"/>
</dbReference>
<comment type="caution">
    <text evidence="1">The sequence shown here is derived from an EMBL/GenBank/DDBJ whole genome shotgun (WGS) entry which is preliminary data.</text>
</comment>
<dbReference type="EMBL" id="RXIC02000023">
    <property type="protein sequence ID" value="KAB1213549.1"/>
    <property type="molecule type" value="Genomic_DNA"/>
</dbReference>
<reference evidence="1 2" key="1">
    <citation type="journal article" date="2019" name="Plant Biotechnol. J.">
        <title>The red bayberry genome and genetic basis of sex determination.</title>
        <authorList>
            <person name="Jia H.M."/>
            <person name="Jia H.J."/>
            <person name="Cai Q.L."/>
            <person name="Wang Y."/>
            <person name="Zhao H.B."/>
            <person name="Yang W.F."/>
            <person name="Wang G.Y."/>
            <person name="Li Y.H."/>
            <person name="Zhan D.L."/>
            <person name="Shen Y.T."/>
            <person name="Niu Q.F."/>
            <person name="Chang L."/>
            <person name="Qiu J."/>
            <person name="Zhao L."/>
            <person name="Xie H.B."/>
            <person name="Fu W.Y."/>
            <person name="Jin J."/>
            <person name="Li X.W."/>
            <person name="Jiao Y."/>
            <person name="Zhou C.C."/>
            <person name="Tu T."/>
            <person name="Chai C.Y."/>
            <person name="Gao J.L."/>
            <person name="Fan L.J."/>
            <person name="van de Weg E."/>
            <person name="Wang J.Y."/>
            <person name="Gao Z.S."/>
        </authorList>
    </citation>
    <scope>NUCLEOTIDE SEQUENCE [LARGE SCALE GENOMIC DNA]</scope>
    <source>
        <tissue evidence="1">Leaves</tissue>
    </source>
</reference>
<keyword evidence="2" id="KW-1185">Reference proteome</keyword>
<evidence type="ECO:0000313" key="2">
    <source>
        <dbReference type="Proteomes" id="UP000516437"/>
    </source>
</evidence>
<name>A0A6A1VKW4_9ROSI</name>
<accession>A0A6A1VKW4</accession>
<protein>
    <submittedName>
        <fullName evidence="1">Selenium-binding protein 3</fullName>
    </submittedName>
</protein>
<proteinExistence type="predicted"/>
<gene>
    <name evidence="1" type="ORF">CJ030_MR5G023030</name>
</gene>
<organism evidence="1 2">
    <name type="scientific">Morella rubra</name>
    <name type="common">Chinese bayberry</name>
    <dbReference type="NCBI Taxonomy" id="262757"/>
    <lineage>
        <taxon>Eukaryota</taxon>
        <taxon>Viridiplantae</taxon>
        <taxon>Streptophyta</taxon>
        <taxon>Embryophyta</taxon>
        <taxon>Tracheophyta</taxon>
        <taxon>Spermatophyta</taxon>
        <taxon>Magnoliopsida</taxon>
        <taxon>eudicotyledons</taxon>
        <taxon>Gunneridae</taxon>
        <taxon>Pentapetalae</taxon>
        <taxon>rosids</taxon>
        <taxon>fabids</taxon>
        <taxon>Fagales</taxon>
        <taxon>Myricaceae</taxon>
        <taxon>Morella</taxon>
    </lineage>
</organism>
<sequence length="68" mass="7050">MATDVAVLNHAEVGVKDAHAGACCRKGPGYATPLEAMSGPREALIYVTCVYSGTKPLSFSLTSIGFAF</sequence>
<dbReference type="AlphaFoldDB" id="A0A6A1VKW4"/>
<dbReference type="OrthoDB" id="1740202at2759"/>